<keyword evidence="1" id="KW-1133">Transmembrane helix</keyword>
<feature type="transmembrane region" description="Helical" evidence="1">
    <location>
        <begin position="45"/>
        <end position="70"/>
    </location>
</feature>
<proteinExistence type="predicted"/>
<dbReference type="Proteomes" id="UP000466517">
    <property type="component" value="Chromosome"/>
</dbReference>
<dbReference type="KEGG" id="mmag:MMAD_08170"/>
<accession>A0A7I7XAQ3</accession>
<dbReference type="InterPro" id="IPR036938">
    <property type="entry name" value="PAP2/HPO_sf"/>
</dbReference>
<dbReference type="SUPFAM" id="SSF48317">
    <property type="entry name" value="Acid phosphatase/Vanadium-dependent haloperoxidase"/>
    <property type="match status" value="1"/>
</dbReference>
<name>A0A7I7XAQ3_9MYCO</name>
<dbReference type="RefSeq" id="WP_179969637.1">
    <property type="nucleotide sequence ID" value="NZ_AP022610.1"/>
</dbReference>
<evidence type="ECO:0000256" key="1">
    <source>
        <dbReference type="SAM" id="Phobius"/>
    </source>
</evidence>
<gene>
    <name evidence="2" type="ORF">MMAD_08170</name>
</gene>
<dbReference type="EMBL" id="AP022610">
    <property type="protein sequence ID" value="BBZ26522.1"/>
    <property type="molecule type" value="Genomic_DNA"/>
</dbReference>
<keyword evidence="1" id="KW-0812">Transmembrane</keyword>
<keyword evidence="3" id="KW-1185">Reference proteome</keyword>
<reference evidence="2 3" key="1">
    <citation type="journal article" date="2019" name="Emerg. Microbes Infect.">
        <title>Comprehensive subspecies identification of 175 nontuberculous mycobacteria species based on 7547 genomic profiles.</title>
        <authorList>
            <person name="Matsumoto Y."/>
            <person name="Kinjo T."/>
            <person name="Motooka D."/>
            <person name="Nabeya D."/>
            <person name="Jung N."/>
            <person name="Uechi K."/>
            <person name="Horii T."/>
            <person name="Iida T."/>
            <person name="Fujita J."/>
            <person name="Nakamura S."/>
        </authorList>
    </citation>
    <scope>NUCLEOTIDE SEQUENCE [LARGE SCALE GENOMIC DNA]</scope>
    <source>
        <strain evidence="2 3">JCM 13574</strain>
    </source>
</reference>
<feature type="transmembrane region" description="Helical" evidence="1">
    <location>
        <begin position="115"/>
        <end position="148"/>
    </location>
</feature>
<keyword evidence="1" id="KW-0472">Membrane</keyword>
<feature type="transmembrane region" description="Helical" evidence="1">
    <location>
        <begin position="7"/>
        <end position="25"/>
    </location>
</feature>
<evidence type="ECO:0000313" key="3">
    <source>
        <dbReference type="Proteomes" id="UP000466517"/>
    </source>
</evidence>
<organism evidence="2 3">
    <name type="scientific">Mycolicibacterium madagascariense</name>
    <dbReference type="NCBI Taxonomy" id="212765"/>
    <lineage>
        <taxon>Bacteria</taxon>
        <taxon>Bacillati</taxon>
        <taxon>Actinomycetota</taxon>
        <taxon>Actinomycetes</taxon>
        <taxon>Mycobacteriales</taxon>
        <taxon>Mycobacteriaceae</taxon>
        <taxon>Mycolicibacterium</taxon>
    </lineage>
</organism>
<evidence type="ECO:0000313" key="2">
    <source>
        <dbReference type="EMBL" id="BBZ26522.1"/>
    </source>
</evidence>
<sequence>MSRHAVLRWWPLVGIAAMVVLGLVVGKGSTPLDDWFLHYRVDHPWVWFLLHFTDRRLVVAGYLVAIAVVCVQRRWRLAAVTALTPVVAVTAERVLKRLFGREKVGALAYPSGHVTVSLVVLALLVIAAGAATWMFVVATVVLLAGLVGQACTYHYFTDTVGAVLLGTSLMCLAALAAGLDRCQPRCDPDHSGG</sequence>
<dbReference type="AlphaFoldDB" id="A0A7I7XAQ3"/>
<protein>
    <submittedName>
        <fullName evidence="2">Phosphoesterase</fullName>
    </submittedName>
</protein>
<feature type="transmembrane region" description="Helical" evidence="1">
    <location>
        <begin position="160"/>
        <end position="179"/>
    </location>
</feature>